<keyword evidence="3" id="KW-1185">Reference proteome</keyword>
<accession>A0A411YC34</accession>
<dbReference type="AlphaFoldDB" id="A0A411YC34"/>
<dbReference type="OrthoDB" id="4526018at2"/>
<keyword evidence="1" id="KW-1133">Transmembrane helix</keyword>
<gene>
    <name evidence="2" type="ORF">ER308_04120</name>
</gene>
<keyword evidence="1" id="KW-0472">Membrane</keyword>
<dbReference type="Proteomes" id="UP000291469">
    <property type="component" value="Chromosome"/>
</dbReference>
<evidence type="ECO:0000313" key="3">
    <source>
        <dbReference type="Proteomes" id="UP000291469"/>
    </source>
</evidence>
<evidence type="ECO:0000313" key="2">
    <source>
        <dbReference type="EMBL" id="QBI18813.1"/>
    </source>
</evidence>
<feature type="transmembrane region" description="Helical" evidence="1">
    <location>
        <begin position="21"/>
        <end position="40"/>
    </location>
</feature>
<protein>
    <submittedName>
        <fullName evidence="2">Uncharacterized protein</fullName>
    </submittedName>
</protein>
<name>A0A411YC34_9ACTN</name>
<organism evidence="2 3">
    <name type="scientific">Egibacter rhizosphaerae</name>
    <dbReference type="NCBI Taxonomy" id="1670831"/>
    <lineage>
        <taxon>Bacteria</taxon>
        <taxon>Bacillati</taxon>
        <taxon>Actinomycetota</taxon>
        <taxon>Nitriliruptoria</taxon>
        <taxon>Egibacterales</taxon>
        <taxon>Egibacteraceae</taxon>
        <taxon>Egibacter</taxon>
    </lineage>
</organism>
<dbReference type="KEGG" id="erz:ER308_04120"/>
<reference evidence="2 3" key="1">
    <citation type="submission" date="2019-01" db="EMBL/GenBank/DDBJ databases">
        <title>Egibacter rhizosphaerae EGI 80759T.</title>
        <authorList>
            <person name="Chen D.-D."/>
            <person name="Tian Y."/>
            <person name="Jiao J.-Y."/>
            <person name="Zhang X.-T."/>
            <person name="Zhang Y.-G."/>
            <person name="Zhang Y."/>
            <person name="Xiao M."/>
            <person name="Shu W.-S."/>
            <person name="Li W.-J."/>
        </authorList>
    </citation>
    <scope>NUCLEOTIDE SEQUENCE [LARGE SCALE GENOMIC DNA]</scope>
    <source>
        <strain evidence="2 3">EGI 80759</strain>
    </source>
</reference>
<dbReference type="EMBL" id="CP036402">
    <property type="protein sequence ID" value="QBI18813.1"/>
    <property type="molecule type" value="Genomic_DNA"/>
</dbReference>
<feature type="transmembrane region" description="Helical" evidence="1">
    <location>
        <begin position="115"/>
        <end position="137"/>
    </location>
</feature>
<dbReference type="RefSeq" id="WP_131153810.1">
    <property type="nucleotide sequence ID" value="NZ_CP036402.1"/>
</dbReference>
<keyword evidence="1" id="KW-0812">Transmembrane</keyword>
<proteinExistence type="predicted"/>
<evidence type="ECO:0000256" key="1">
    <source>
        <dbReference type="SAM" id="Phobius"/>
    </source>
</evidence>
<sequence>MSLRRAWQVLRKELRLRPRSPIVLWALVVPIVLTLLIRGGCCRCWSCTPSPSPEGCPGLESGGGEGARHATGAARLVWPDLPQRPGYLMPAYYFLAPAYEAGVEGAPLGDVALELGIGALICVVLLPGVIAAARWMARRLVAGRAPTAAEPDDATAPVGSAPTG</sequence>